<proteinExistence type="predicted"/>
<gene>
    <name evidence="2" type="ORF">CC80DRAFT_493080</name>
</gene>
<evidence type="ECO:0000313" key="2">
    <source>
        <dbReference type="EMBL" id="KAF1955629.1"/>
    </source>
</evidence>
<name>A0A6A5TV32_9PLEO</name>
<keyword evidence="1" id="KW-1133">Transmembrane helix</keyword>
<organism evidence="2 3">
    <name type="scientific">Byssothecium circinans</name>
    <dbReference type="NCBI Taxonomy" id="147558"/>
    <lineage>
        <taxon>Eukaryota</taxon>
        <taxon>Fungi</taxon>
        <taxon>Dikarya</taxon>
        <taxon>Ascomycota</taxon>
        <taxon>Pezizomycotina</taxon>
        <taxon>Dothideomycetes</taxon>
        <taxon>Pleosporomycetidae</taxon>
        <taxon>Pleosporales</taxon>
        <taxon>Massarineae</taxon>
        <taxon>Massarinaceae</taxon>
        <taxon>Byssothecium</taxon>
    </lineage>
</organism>
<evidence type="ECO:0000256" key="1">
    <source>
        <dbReference type="SAM" id="Phobius"/>
    </source>
</evidence>
<sequence length="67" mass="7859">MSFWFCLLRYSYSSRSHDHVASVMPSITPLRYSSPIQLVPMSLSYLALAFPVFCIEILCLNINQQWW</sequence>
<accession>A0A6A5TV32</accession>
<reference evidence="2" key="1">
    <citation type="journal article" date="2020" name="Stud. Mycol.">
        <title>101 Dothideomycetes genomes: a test case for predicting lifestyles and emergence of pathogens.</title>
        <authorList>
            <person name="Haridas S."/>
            <person name="Albert R."/>
            <person name="Binder M."/>
            <person name="Bloem J."/>
            <person name="Labutti K."/>
            <person name="Salamov A."/>
            <person name="Andreopoulos B."/>
            <person name="Baker S."/>
            <person name="Barry K."/>
            <person name="Bills G."/>
            <person name="Bluhm B."/>
            <person name="Cannon C."/>
            <person name="Castanera R."/>
            <person name="Culley D."/>
            <person name="Daum C."/>
            <person name="Ezra D."/>
            <person name="Gonzalez J."/>
            <person name="Henrissat B."/>
            <person name="Kuo A."/>
            <person name="Liang C."/>
            <person name="Lipzen A."/>
            <person name="Lutzoni F."/>
            <person name="Magnuson J."/>
            <person name="Mondo S."/>
            <person name="Nolan M."/>
            <person name="Ohm R."/>
            <person name="Pangilinan J."/>
            <person name="Park H.-J."/>
            <person name="Ramirez L."/>
            <person name="Alfaro M."/>
            <person name="Sun H."/>
            <person name="Tritt A."/>
            <person name="Yoshinaga Y."/>
            <person name="Zwiers L.-H."/>
            <person name="Turgeon B."/>
            <person name="Goodwin S."/>
            <person name="Spatafora J."/>
            <person name="Crous P."/>
            <person name="Grigoriev I."/>
        </authorList>
    </citation>
    <scope>NUCLEOTIDE SEQUENCE</scope>
    <source>
        <strain evidence="2">CBS 675.92</strain>
    </source>
</reference>
<dbReference type="AlphaFoldDB" id="A0A6A5TV32"/>
<feature type="transmembrane region" description="Helical" evidence="1">
    <location>
        <begin position="43"/>
        <end position="62"/>
    </location>
</feature>
<keyword evidence="1" id="KW-0472">Membrane</keyword>
<evidence type="ECO:0000313" key="3">
    <source>
        <dbReference type="Proteomes" id="UP000800035"/>
    </source>
</evidence>
<dbReference type="Proteomes" id="UP000800035">
    <property type="component" value="Unassembled WGS sequence"/>
</dbReference>
<keyword evidence="3" id="KW-1185">Reference proteome</keyword>
<protein>
    <submittedName>
        <fullName evidence="2">Uncharacterized protein</fullName>
    </submittedName>
</protein>
<dbReference type="EMBL" id="ML976994">
    <property type="protein sequence ID" value="KAF1955629.1"/>
    <property type="molecule type" value="Genomic_DNA"/>
</dbReference>
<keyword evidence="1" id="KW-0812">Transmembrane</keyword>